<dbReference type="Proteomes" id="UP000535020">
    <property type="component" value="Unassembled WGS sequence"/>
</dbReference>
<comment type="caution">
    <text evidence="4">The sequence shown here is derived from an EMBL/GenBank/DDBJ whole genome shotgun (WGS) entry which is preliminary data.</text>
</comment>
<dbReference type="InterPro" id="IPR052336">
    <property type="entry name" value="MlaD_Phospholipid_Transporter"/>
</dbReference>
<dbReference type="InterPro" id="IPR003399">
    <property type="entry name" value="Mce/MlaD"/>
</dbReference>
<dbReference type="AlphaFoldDB" id="A0A7Y8XZX1"/>
<dbReference type="PANTHER" id="PTHR33371:SF4">
    <property type="entry name" value="INTERMEMBRANE PHOSPHOLIPID TRANSPORT SYSTEM BINDING PROTEIN MLAD"/>
    <property type="match status" value="1"/>
</dbReference>
<evidence type="ECO:0000256" key="1">
    <source>
        <dbReference type="SAM" id="MobiDB-lite"/>
    </source>
</evidence>
<feature type="domain" description="Mce/MlaD" evidence="3">
    <location>
        <begin position="43"/>
        <end position="118"/>
    </location>
</feature>
<accession>A0A7Y8XZX1</accession>
<evidence type="ECO:0000259" key="3">
    <source>
        <dbReference type="Pfam" id="PF02470"/>
    </source>
</evidence>
<evidence type="ECO:0000313" key="4">
    <source>
        <dbReference type="EMBL" id="NYA69801.1"/>
    </source>
</evidence>
<protein>
    <submittedName>
        <fullName evidence="4">MCE family protein</fullName>
    </submittedName>
</protein>
<feature type="region of interest" description="Disordered" evidence="1">
    <location>
        <begin position="223"/>
        <end position="254"/>
    </location>
</feature>
<keyword evidence="2" id="KW-0812">Transmembrane</keyword>
<reference evidence="4 5" key="1">
    <citation type="submission" date="2020-07" db="EMBL/GenBank/DDBJ databases">
        <authorList>
            <person name="Sun Q."/>
        </authorList>
    </citation>
    <scope>NUCLEOTIDE SEQUENCE [LARGE SCALE GENOMIC DNA]</scope>
    <source>
        <strain evidence="4 5">MAH-1</strain>
    </source>
</reference>
<gene>
    <name evidence="4" type="ORF">HZF10_02635</name>
</gene>
<proteinExistence type="predicted"/>
<evidence type="ECO:0000313" key="5">
    <source>
        <dbReference type="Proteomes" id="UP000535020"/>
    </source>
</evidence>
<name>A0A7Y8XZX1_9FLAO</name>
<dbReference type="EMBL" id="JACBJI010000001">
    <property type="protein sequence ID" value="NYA69801.1"/>
    <property type="molecule type" value="Genomic_DNA"/>
</dbReference>
<evidence type="ECO:0000256" key="2">
    <source>
        <dbReference type="SAM" id="Phobius"/>
    </source>
</evidence>
<dbReference type="PANTHER" id="PTHR33371">
    <property type="entry name" value="INTERMEMBRANE PHOSPHOLIPID TRANSPORT SYSTEM BINDING PROTEIN MLAD-RELATED"/>
    <property type="match status" value="1"/>
</dbReference>
<keyword evidence="5" id="KW-1185">Reference proteome</keyword>
<keyword evidence="2" id="KW-0472">Membrane</keyword>
<dbReference type="RefSeq" id="WP_176004626.1">
    <property type="nucleotide sequence ID" value="NZ_JABWMI010000005.1"/>
</dbReference>
<organism evidence="4 5">
    <name type="scientific">Flavobacterium agri</name>
    <dbReference type="NCBI Taxonomy" id="2743471"/>
    <lineage>
        <taxon>Bacteria</taxon>
        <taxon>Pseudomonadati</taxon>
        <taxon>Bacteroidota</taxon>
        <taxon>Flavobacteriia</taxon>
        <taxon>Flavobacteriales</taxon>
        <taxon>Flavobacteriaceae</taxon>
        <taxon>Flavobacterium</taxon>
    </lineage>
</organism>
<dbReference type="Pfam" id="PF02470">
    <property type="entry name" value="MlaD"/>
    <property type="match status" value="1"/>
</dbReference>
<keyword evidence="2" id="KW-1133">Transmembrane helix</keyword>
<feature type="transmembrane region" description="Helical" evidence="2">
    <location>
        <begin position="12"/>
        <end position="31"/>
    </location>
</feature>
<sequence length="254" mass="28140">MNERSTNFKVRLGLFISVGILLFFLAIFFIGKQKNLFDPVFKLYTHFENVSGLQVGNTVRFSGINVGTVDNIQIVNDTTVRVDMLIKKDVQQFIKKDSQAGIGSEGIIGDRVVVLSSGSVSSPKIQEGQVIASSEPTETDAIIQSLSITADNAAVATGQISEMLENINKGRGTLGRLIRDTTMAENIDKTIVNLRTSTKKLDQNMEAAKHNFLLRGYFKKQEKAKKEKAEKEAKAREEAAEKAKEEAEKKQKKK</sequence>